<dbReference type="Gene3D" id="2.60.40.10">
    <property type="entry name" value="Immunoglobulins"/>
    <property type="match status" value="2"/>
</dbReference>
<evidence type="ECO:0000313" key="2">
    <source>
        <dbReference type="EMBL" id="WJW67886.1"/>
    </source>
</evidence>
<organism evidence="1 3">
    <name type="scientific">Candidatus Chlorohelix allophototropha</name>
    <dbReference type="NCBI Taxonomy" id="3003348"/>
    <lineage>
        <taxon>Bacteria</taxon>
        <taxon>Bacillati</taxon>
        <taxon>Chloroflexota</taxon>
        <taxon>Chloroflexia</taxon>
        <taxon>Candidatus Chloroheliales</taxon>
        <taxon>Candidatus Chloroheliaceae</taxon>
        <taxon>Candidatus Chlorohelix</taxon>
    </lineage>
</organism>
<sequence>MRRRRNPKILLRLALIAVMIITAMPALPFDNIVSVADAANTRILKLQVISARDEPNWKNAAGTVVGVHQGDIVPNYKFIINQDTSGNPLQARYPNCSPFTDATNTTINTNYPNNCNWPSIHQNDAYNPIVAQGTQANLNATTGLNLTGLPNGNYLISVWADGYKIDGTNFSLPLTGASGPTLGLVTVAAQPYPLPLAAIKLQTFEDCNTVNGQFDSPGEESTPGVVTCTSDQFKLDLPNFKGKLFDVLGEVTTDWFGNPLCTVYAADAANTIPAQNPTNGNLPVYLDPTSGRPIVFKLGAGCHPDTDGVITFNNMGPNRYTSQVVPPDGSNYIQTTTLEGNHDYDVWTQEGATGFDTEMIGPGGEPVPPTPFGYVSPTNNPTLVKAPTTGTAADLGSIKGWIRGSKTYIPQQGGLPYNGQNGGVGASGTKIDPKPITDAVIALSALQGGDRPVYIGMANTDGTFQINNVPNGDYSLTYWDKSQEFLLDTLNVTVANGQVADTGTLLLAGWWTTFEGRVCIDQNGNGKCEANEPGIPNAPVQLLSRANNTLERGISAVSTDNNGNYIFREAYPMTFWLVEQVYMDRFKTVGVTYQADNDPNEHTILGVGPDVSVFPVIGLSGRMDWALQPYNLATLENGGIVGTVTYDSTRNELNAREAVTEIYQPGIPNIPVRLYATTSCTPNPALTSDPTCTSPNGDGKFYLTNATTGALVKGHQLNEYISEQWQRPTDCTPLDVNGAPVVQLVTPRTTGKDCLEAPFMGTQFQTGFSTVDGNYGFSTVWRYNSNGNPVMLNGKHVEDPMPIGDYIVDVNIPNDKFNKPQYEVTKEEDVNIFTGDAYTPQVLNPPCVGPLHVVDVKGILPDGANAVDNPAFAAGGGSPFEGKNMPLCDARLFQVKPGKAASGNFNLFTQVPIPGKLWGLINDDLNLSTNPQDIMFGEKRGLANVPVGIYDYSNRLITTVMSDPNGFYEVILPSTSTYNCPLPAGPCPNVYRLVGNDPGQPGNLNPYYNPQYRTISASFEVWPGLVIPADHAPIAIGSMIATPGSQNNQPAQCKLDTTTPQILAVEKPYIRLTDTAASKRITINGTGFGTTAGQVLLDGVAVPIVAGSWQDGRVVMNLANYNTPGTHQLVIKDSNGQSTVTNLTFHVLGTVGPNSYTPTLYEVGYGTQYGKYNLNNYTFPYTNTAGKGPIQTALDDAATKTQALVVVYPGTGKIPTNRNGNSLFNANGAYFENLVIHSNVKLQGVGPGGFRNPNSILNTTVNGTVIDGLAFGDETYGDTWRTNYSGLAGATPLGEGSVITVIGNNSFNSTTWKASIDGLLITGGDQMGQNSKANSVPGGVVVTQGGGIFAYNNANNLQITNNIIRSNGGAYGGGLRVGTPFANSSNANLKVSYNRIISSGGTNLAGGIGLFNGSNGYEIDHNDVCGNYSGEYGGGISQYGYSPNGKIHDNRIYFNTSFDEGGGIFLAGELPANPLALSAGTGPVDVYNNLIQANLANDDGGGIRLLMVENFPINLYNNMIVNNVSTHEGGGIAMDDAPNTRIYNNTIMKNLTTATAATSNGQPAPAGISTTGNSSILQATLPIGSPTFSNPLLFNNILWDNRAGQWNHTTLQLQGIGLTGDTSPINYWDMGVADGSGQLSPTNSILQPTTNPGVIASPTNILSDPLVVDSTYNVSVAVFPWRTNPTFTGATVVALDLPVNLMGNYHLSATSPALNLGAASKVIPSYQVVNGVTNLAAPAFDIDNQARPLNGGFDAGADER</sequence>
<dbReference type="SUPFAM" id="SSF49452">
    <property type="entry name" value="Starch-binding domain-like"/>
    <property type="match status" value="1"/>
</dbReference>
<gene>
    <name evidence="1" type="ORF">HXX08_09130</name>
    <name evidence="2" type="ORF">OZ401_001170</name>
</gene>
<evidence type="ECO:0008006" key="5">
    <source>
        <dbReference type="Google" id="ProtNLM"/>
    </source>
</evidence>
<dbReference type="InterPro" id="IPR012334">
    <property type="entry name" value="Pectin_lyas_fold"/>
</dbReference>
<dbReference type="InterPro" id="IPR013783">
    <property type="entry name" value="Ig-like_fold"/>
</dbReference>
<keyword evidence="4" id="KW-1185">Reference proteome</keyword>
<dbReference type="InterPro" id="IPR006626">
    <property type="entry name" value="PbH1"/>
</dbReference>
<dbReference type="SUPFAM" id="SSF51126">
    <property type="entry name" value="Pectin lyase-like"/>
    <property type="match status" value="1"/>
</dbReference>
<dbReference type="EMBL" id="JACATZ010000001">
    <property type="protein sequence ID" value="NWJ46026.1"/>
    <property type="molecule type" value="Genomic_DNA"/>
</dbReference>
<evidence type="ECO:0000313" key="4">
    <source>
        <dbReference type="Proteomes" id="UP001431572"/>
    </source>
</evidence>
<dbReference type="SUPFAM" id="SSF117074">
    <property type="entry name" value="Hypothetical protein PA1324"/>
    <property type="match status" value="1"/>
</dbReference>
<dbReference type="GO" id="GO:0030246">
    <property type="term" value="F:carbohydrate binding"/>
    <property type="evidence" value="ECO:0007669"/>
    <property type="project" value="InterPro"/>
</dbReference>
<evidence type="ECO:0000313" key="1">
    <source>
        <dbReference type="EMBL" id="NWJ46026.1"/>
    </source>
</evidence>
<dbReference type="InterPro" id="IPR013784">
    <property type="entry name" value="Carb-bd-like_fold"/>
</dbReference>
<protein>
    <recommendedName>
        <fullName evidence="5">SD-repeat containing protein B domain-containing protein</fullName>
    </recommendedName>
</protein>
<dbReference type="SMART" id="SM00710">
    <property type="entry name" value="PbH1"/>
    <property type="match status" value="9"/>
</dbReference>
<accession>A0A8T7M354</accession>
<dbReference type="Gene3D" id="2.160.20.10">
    <property type="entry name" value="Single-stranded right-handed beta-helix, Pectin lyase-like"/>
    <property type="match status" value="1"/>
</dbReference>
<reference evidence="2" key="2">
    <citation type="journal article" date="2024" name="Nature">
        <title>Anoxygenic phototroph of the Chloroflexota uses a type I reaction centre.</title>
        <authorList>
            <person name="Tsuji J.M."/>
            <person name="Shaw N.A."/>
            <person name="Nagashima S."/>
            <person name="Venkiteswaran J.J."/>
            <person name="Schiff S.L."/>
            <person name="Watanabe T."/>
            <person name="Fukui M."/>
            <person name="Hanada S."/>
            <person name="Tank M."/>
            <person name="Neufeld J.D."/>
        </authorList>
    </citation>
    <scope>NUCLEOTIDE SEQUENCE</scope>
    <source>
        <strain evidence="2">L227-S17</strain>
    </source>
</reference>
<dbReference type="EMBL" id="CP128399">
    <property type="protein sequence ID" value="WJW67886.1"/>
    <property type="molecule type" value="Genomic_DNA"/>
</dbReference>
<reference evidence="1 3" key="1">
    <citation type="submission" date="2020-06" db="EMBL/GenBank/DDBJ databases">
        <title>Anoxygenic phototrophic Chloroflexota member uses a Type I reaction center.</title>
        <authorList>
            <person name="Tsuji J.M."/>
            <person name="Shaw N.A."/>
            <person name="Nagashima S."/>
            <person name="Venkiteswaran J."/>
            <person name="Schiff S.L."/>
            <person name="Hanada S."/>
            <person name="Tank M."/>
            <person name="Neufeld J.D."/>
        </authorList>
    </citation>
    <scope>NUCLEOTIDE SEQUENCE [LARGE SCALE GENOMIC DNA]</scope>
    <source>
        <strain evidence="1">L227-S17</strain>
    </source>
</reference>
<dbReference type="Proteomes" id="UP001431572">
    <property type="component" value="Chromosome 1"/>
</dbReference>
<dbReference type="RefSeq" id="WP_341469778.1">
    <property type="nucleotide sequence ID" value="NZ_CP128399.1"/>
</dbReference>
<dbReference type="Proteomes" id="UP000521676">
    <property type="component" value="Unassembled WGS sequence"/>
</dbReference>
<evidence type="ECO:0000313" key="3">
    <source>
        <dbReference type="Proteomes" id="UP000521676"/>
    </source>
</evidence>
<name>A0A8T7M354_9CHLR</name>
<dbReference type="Gene3D" id="2.60.40.1120">
    <property type="entry name" value="Carboxypeptidase-like, regulatory domain"/>
    <property type="match status" value="1"/>
</dbReference>
<proteinExistence type="predicted"/>
<dbReference type="InterPro" id="IPR011050">
    <property type="entry name" value="Pectin_lyase_fold/virulence"/>
</dbReference>